<proteinExistence type="predicted"/>
<dbReference type="EMBL" id="JBBYAF010000003">
    <property type="protein sequence ID" value="MEL3971160.1"/>
    <property type="molecule type" value="Genomic_DNA"/>
</dbReference>
<organism evidence="1 2">
    <name type="scientific">Rossellomorea oryzaecorticis</name>
    <dbReference type="NCBI Taxonomy" id="1396505"/>
    <lineage>
        <taxon>Bacteria</taxon>
        <taxon>Bacillati</taxon>
        <taxon>Bacillota</taxon>
        <taxon>Bacilli</taxon>
        <taxon>Bacillales</taxon>
        <taxon>Bacillaceae</taxon>
        <taxon>Rossellomorea</taxon>
    </lineage>
</organism>
<evidence type="ECO:0000313" key="1">
    <source>
        <dbReference type="EMBL" id="MEL3971160.1"/>
    </source>
</evidence>
<protein>
    <recommendedName>
        <fullName evidence="3">Lipoprotein</fullName>
    </recommendedName>
</protein>
<accession>A0ABU9K500</accession>
<dbReference type="RefSeq" id="WP_341980105.1">
    <property type="nucleotide sequence ID" value="NZ_JBBYAF010000003.1"/>
</dbReference>
<gene>
    <name evidence="1" type="ORF">AAEO50_02620</name>
</gene>
<sequence length="176" mass="20280">MEKKKISVLIAAVMILVAAYAWYQSTKVYGNDEESIIKVIKSVEGYEDKDIHVVQINDFDDVRIAGFLANQNPSYIEFARNDKGNYVWQHIESNQNEAFSMFLPGRGIKKIMFVANGENDVAKMTVDINGETVEQTFPPHEPSVTWVDLPETKRDGYGYRNYKYYDENGDLIKEYE</sequence>
<name>A0ABU9K500_9BACI</name>
<evidence type="ECO:0008006" key="3">
    <source>
        <dbReference type="Google" id="ProtNLM"/>
    </source>
</evidence>
<reference evidence="1 2" key="1">
    <citation type="submission" date="2024-04" db="EMBL/GenBank/DDBJ databases">
        <title>Bacillus oryzaecorticis sp. nov., a moderately halophilic bacterium isolated from rice husks.</title>
        <authorList>
            <person name="Zhu H.-S."/>
        </authorList>
    </citation>
    <scope>NUCLEOTIDE SEQUENCE [LARGE SCALE GENOMIC DNA]</scope>
    <source>
        <strain evidence="1 2">ZC255</strain>
    </source>
</reference>
<keyword evidence="2" id="KW-1185">Reference proteome</keyword>
<dbReference type="Proteomes" id="UP001389717">
    <property type="component" value="Unassembled WGS sequence"/>
</dbReference>
<evidence type="ECO:0000313" key="2">
    <source>
        <dbReference type="Proteomes" id="UP001389717"/>
    </source>
</evidence>
<comment type="caution">
    <text evidence="1">The sequence shown here is derived from an EMBL/GenBank/DDBJ whole genome shotgun (WGS) entry which is preliminary data.</text>
</comment>